<keyword evidence="3" id="KW-1185">Reference proteome</keyword>
<feature type="transmembrane region" description="Helical" evidence="1">
    <location>
        <begin position="76"/>
        <end position="98"/>
    </location>
</feature>
<keyword evidence="1" id="KW-1133">Transmembrane helix</keyword>
<dbReference type="Proteomes" id="UP000069902">
    <property type="component" value="Chromosome cPNK"/>
</dbReference>
<proteinExistence type="predicted"/>
<keyword evidence="1" id="KW-0812">Transmembrane</keyword>
<accession>A0A0U5EP14</accession>
<gene>
    <name evidence="2" type="ORF">PNK_0041</name>
</gene>
<dbReference type="AlphaFoldDB" id="A0A0U5EP14"/>
<dbReference type="KEGG" id="pnl:PNK_0041"/>
<evidence type="ECO:0000313" key="3">
    <source>
        <dbReference type="Proteomes" id="UP000069902"/>
    </source>
</evidence>
<dbReference type="InParanoid" id="A0A0U5EP14"/>
<reference evidence="3" key="1">
    <citation type="submission" date="2015-09" db="EMBL/GenBank/DDBJ databases">
        <authorList>
            <person name="Bertelli C."/>
        </authorList>
    </citation>
    <scope>NUCLEOTIDE SEQUENCE [LARGE SCALE GENOMIC DNA]</scope>
    <source>
        <strain evidence="3">KNic</strain>
    </source>
</reference>
<dbReference type="SUPFAM" id="SSF81324">
    <property type="entry name" value="Voltage-gated potassium channels"/>
    <property type="match status" value="1"/>
</dbReference>
<dbReference type="STRING" id="389348.PNK_0041"/>
<dbReference type="Gene3D" id="1.10.287.70">
    <property type="match status" value="1"/>
</dbReference>
<organism evidence="2 3">
    <name type="scientific">Candidatus Protochlamydia naegleriophila</name>
    <dbReference type="NCBI Taxonomy" id="389348"/>
    <lineage>
        <taxon>Bacteria</taxon>
        <taxon>Pseudomonadati</taxon>
        <taxon>Chlamydiota</taxon>
        <taxon>Chlamydiia</taxon>
        <taxon>Parachlamydiales</taxon>
        <taxon>Parachlamydiaceae</taxon>
        <taxon>Candidatus Protochlamydia</taxon>
    </lineage>
</organism>
<dbReference type="PATRIC" id="fig|389348.3.peg.48"/>
<protein>
    <submittedName>
        <fullName evidence="2">Putative membrane protein</fullName>
    </submittedName>
</protein>
<name>A0A0U5EP14_9BACT</name>
<dbReference type="EMBL" id="LN879502">
    <property type="protein sequence ID" value="CUI15680.1"/>
    <property type="molecule type" value="Genomic_DNA"/>
</dbReference>
<sequence>MNSNSQRLLIPLRQFLKRLTFNILLGVTIITVSLFLGMLGYRHFENLSWIDAYENAAMILSGMGPVLQPKTDSGKIFAGSYALFSGIIFLGVIALILAPVIHRLLHRFHVDEAK</sequence>
<keyword evidence="1" id="KW-0472">Membrane</keyword>
<feature type="transmembrane region" description="Helical" evidence="1">
    <location>
        <begin position="21"/>
        <end position="41"/>
    </location>
</feature>
<evidence type="ECO:0000313" key="2">
    <source>
        <dbReference type="EMBL" id="CUI15680.1"/>
    </source>
</evidence>
<evidence type="ECO:0000256" key="1">
    <source>
        <dbReference type="SAM" id="Phobius"/>
    </source>
</evidence>
<dbReference type="RefSeq" id="WP_059059531.1">
    <property type="nucleotide sequence ID" value="NZ_LN879502.1"/>
</dbReference>